<dbReference type="Gene3D" id="1.10.287.1080">
    <property type="entry name" value="MazG-like"/>
    <property type="match status" value="1"/>
</dbReference>
<organism evidence="2 3">
    <name type="scientific">Nonomuraea recticatena</name>
    <dbReference type="NCBI Taxonomy" id="46178"/>
    <lineage>
        <taxon>Bacteria</taxon>
        <taxon>Bacillati</taxon>
        <taxon>Actinomycetota</taxon>
        <taxon>Actinomycetes</taxon>
        <taxon>Streptosporangiales</taxon>
        <taxon>Streptosporangiaceae</taxon>
        <taxon>Nonomuraea</taxon>
    </lineage>
</organism>
<evidence type="ECO:0000313" key="2">
    <source>
        <dbReference type="EMBL" id="GAA2701366.1"/>
    </source>
</evidence>
<proteinExistence type="predicted"/>
<evidence type="ECO:0000259" key="1">
    <source>
        <dbReference type="Pfam" id="PF03819"/>
    </source>
</evidence>
<name>A0ABN3TGB0_9ACTN</name>
<comment type="caution">
    <text evidence="2">The sequence shown here is derived from an EMBL/GenBank/DDBJ whole genome shotgun (WGS) entry which is preliminary data.</text>
</comment>
<feature type="domain" description="NTP pyrophosphohydrolase MazG-like" evidence="1">
    <location>
        <begin position="39"/>
        <end position="95"/>
    </location>
</feature>
<dbReference type="InterPro" id="IPR004518">
    <property type="entry name" value="MazG-like_dom"/>
</dbReference>
<dbReference type="Pfam" id="PF03819">
    <property type="entry name" value="MazG"/>
    <property type="match status" value="1"/>
</dbReference>
<dbReference type="PANTHER" id="PTHR42702:SF1">
    <property type="entry name" value="REGULATORY PROTEIN FOR BETA-LACTAMASE"/>
    <property type="match status" value="1"/>
</dbReference>
<dbReference type="SUPFAM" id="SSF101386">
    <property type="entry name" value="all-alpha NTP pyrophosphatases"/>
    <property type="match status" value="1"/>
</dbReference>
<reference evidence="2 3" key="1">
    <citation type="journal article" date="2019" name="Int. J. Syst. Evol. Microbiol.">
        <title>The Global Catalogue of Microorganisms (GCM) 10K type strain sequencing project: providing services to taxonomists for standard genome sequencing and annotation.</title>
        <authorList>
            <consortium name="The Broad Institute Genomics Platform"/>
            <consortium name="The Broad Institute Genome Sequencing Center for Infectious Disease"/>
            <person name="Wu L."/>
            <person name="Ma J."/>
        </authorList>
    </citation>
    <scope>NUCLEOTIDE SEQUENCE [LARGE SCALE GENOMIC DNA]</scope>
    <source>
        <strain evidence="2 3">JCM 6835</strain>
    </source>
</reference>
<dbReference type="PANTHER" id="PTHR42702">
    <property type="entry name" value="NUCLEOTIDE PYROPHOSPHOHYDROLASE"/>
    <property type="match status" value="1"/>
</dbReference>
<accession>A0ABN3TGB0</accession>
<dbReference type="Proteomes" id="UP001501666">
    <property type="component" value="Unassembled WGS sequence"/>
</dbReference>
<gene>
    <name evidence="2" type="ORF">GCM10010412_099070</name>
</gene>
<keyword evidence="3" id="KW-1185">Reference proteome</keyword>
<sequence>MHPLPNTHSPSLEELQRYVAEMEQERGFAHSSIVDQCLKLAEETGEVCKAVRKQTAMSIDPTSRVGSVGHELADVLIYVAAIANRAGIDLAEALRAKERINETRVWTTAVNS</sequence>
<evidence type="ECO:0000313" key="3">
    <source>
        <dbReference type="Proteomes" id="UP001501666"/>
    </source>
</evidence>
<dbReference type="EMBL" id="BAAATE010000067">
    <property type="protein sequence ID" value="GAA2701366.1"/>
    <property type="molecule type" value="Genomic_DNA"/>
</dbReference>
<dbReference type="RefSeq" id="WP_346157932.1">
    <property type="nucleotide sequence ID" value="NZ_BAAATE010000067.1"/>
</dbReference>
<protein>
    <recommendedName>
        <fullName evidence="1">NTP pyrophosphohydrolase MazG-like domain-containing protein</fullName>
    </recommendedName>
</protein>